<sequence>MKLFPTYRRWWRFKSFRNDATLPAHSVDCPDCGCRTDIPCLQQGQEAHCPTCNHELVQVEKNPYIAPLAYATTSLILMAFVYTMLFIKIEMIGVVSILTLPEMMRLLVLQEFGFLAEVMFILTFGTPLLFLLMCVYVYSALVMEKMLPALFFCTRVLVRLRHWIMVDVFFVSTLVAYIKLSSVSEVTFGPAFYLMLVLAVMLIRTSVSIPQHWVYYKIHRILGHNAVQTASDDKICCSRCLYFRDAREQICGVCGADLYRRRPYSLRISLCFLVAAAIFYVPANLLPIMISSNPTALEINTILSGIIYMWHDGDKLIAVIIFSASILVPVLKIVTMAVLIASAYFKPPLAVPWMSVMYRITEAVGRWSMIDIFVIIILMSAFHTNMARVVPGEAAVYFCLVVLLTMLSAYFFDPRLIWDKVSDGHNEHER</sequence>
<keyword evidence="3" id="KW-0997">Cell inner membrane</keyword>
<feature type="transmembrane region" description="Helical" evidence="7">
    <location>
        <begin position="364"/>
        <end position="382"/>
    </location>
</feature>
<evidence type="ECO:0000256" key="4">
    <source>
        <dbReference type="ARBA" id="ARBA00022692"/>
    </source>
</evidence>
<accession>A0A3N4MW57</accession>
<dbReference type="PANTHER" id="PTHR30462">
    <property type="entry name" value="INTERMEMBRANE TRANSPORT PROTEIN PQIB-RELATED"/>
    <property type="match status" value="1"/>
</dbReference>
<dbReference type="Proteomes" id="UP000272412">
    <property type="component" value="Unassembled WGS sequence"/>
</dbReference>
<protein>
    <submittedName>
        <fullName evidence="8">Paraquat-inducible protein A</fullName>
    </submittedName>
</protein>
<evidence type="ECO:0000313" key="9">
    <source>
        <dbReference type="Proteomes" id="UP000272412"/>
    </source>
</evidence>
<feature type="transmembrane region" description="Helical" evidence="7">
    <location>
        <begin position="394"/>
        <end position="412"/>
    </location>
</feature>
<feature type="transmembrane region" description="Helical" evidence="7">
    <location>
        <begin position="264"/>
        <end position="282"/>
    </location>
</feature>
<keyword evidence="6 7" id="KW-0472">Membrane</keyword>
<dbReference type="OrthoDB" id="9800207at2"/>
<evidence type="ECO:0000256" key="3">
    <source>
        <dbReference type="ARBA" id="ARBA00022519"/>
    </source>
</evidence>
<evidence type="ECO:0000256" key="7">
    <source>
        <dbReference type="SAM" id="Phobius"/>
    </source>
</evidence>
<dbReference type="EMBL" id="RPFL01000013">
    <property type="protein sequence ID" value="RPD87408.1"/>
    <property type="molecule type" value="Genomic_DNA"/>
</dbReference>
<dbReference type="AlphaFoldDB" id="A0A3N4MW57"/>
<gene>
    <name evidence="8" type="ORF">EGK74_05825</name>
</gene>
<evidence type="ECO:0000313" key="8">
    <source>
        <dbReference type="EMBL" id="RPD87408.1"/>
    </source>
</evidence>
<reference evidence="8 9" key="1">
    <citation type="submission" date="2018-11" db="EMBL/GenBank/DDBJ databases">
        <title>Neisseria weixii sp. nov. isolated from the rectal contents of plateau pika (Ochotona cruzoniae).</title>
        <authorList>
            <person name="Zhang G."/>
        </authorList>
    </citation>
    <scope>NUCLEOTIDE SEQUENCE [LARGE SCALE GENOMIC DNA]</scope>
    <source>
        <strain evidence="8 9">10009</strain>
    </source>
</reference>
<keyword evidence="9" id="KW-1185">Reference proteome</keyword>
<comment type="caution">
    <text evidence="8">The sequence shown here is derived from an EMBL/GenBank/DDBJ whole genome shotgun (WGS) entry which is preliminary data.</text>
</comment>
<evidence type="ECO:0000256" key="1">
    <source>
        <dbReference type="ARBA" id="ARBA00004533"/>
    </source>
</evidence>
<dbReference type="InterPro" id="IPR007498">
    <property type="entry name" value="PqiA-like"/>
</dbReference>
<comment type="subcellular location">
    <subcellularLocation>
        <location evidence="1">Cell inner membrane</location>
    </subcellularLocation>
</comment>
<feature type="transmembrane region" description="Helical" evidence="7">
    <location>
        <begin position="317"/>
        <end position="344"/>
    </location>
</feature>
<proteinExistence type="predicted"/>
<keyword evidence="4 7" id="KW-0812">Transmembrane</keyword>
<evidence type="ECO:0000256" key="6">
    <source>
        <dbReference type="ARBA" id="ARBA00023136"/>
    </source>
</evidence>
<feature type="transmembrane region" description="Helical" evidence="7">
    <location>
        <begin position="186"/>
        <end position="203"/>
    </location>
</feature>
<dbReference type="RefSeq" id="WP_123804161.1">
    <property type="nucleotide sequence ID" value="NZ_RPFL01000013.1"/>
</dbReference>
<keyword evidence="2" id="KW-1003">Cell membrane</keyword>
<dbReference type="Pfam" id="PF04403">
    <property type="entry name" value="PqiA"/>
    <property type="match status" value="2"/>
</dbReference>
<feature type="transmembrane region" description="Helical" evidence="7">
    <location>
        <begin position="118"/>
        <end position="141"/>
    </location>
</feature>
<feature type="transmembrane region" description="Helical" evidence="7">
    <location>
        <begin position="75"/>
        <end position="98"/>
    </location>
</feature>
<evidence type="ECO:0000256" key="5">
    <source>
        <dbReference type="ARBA" id="ARBA00022989"/>
    </source>
</evidence>
<keyword evidence="5 7" id="KW-1133">Transmembrane helix</keyword>
<dbReference type="GO" id="GO:0005886">
    <property type="term" value="C:plasma membrane"/>
    <property type="evidence" value="ECO:0007669"/>
    <property type="project" value="UniProtKB-SubCell"/>
</dbReference>
<name>A0A3N4MW57_9NEIS</name>
<evidence type="ECO:0000256" key="2">
    <source>
        <dbReference type="ARBA" id="ARBA00022475"/>
    </source>
</evidence>
<feature type="transmembrane region" description="Helical" evidence="7">
    <location>
        <begin position="162"/>
        <end position="180"/>
    </location>
</feature>
<organism evidence="8 9">
    <name type="scientific">Neisseria weixii</name>
    <dbReference type="NCBI Taxonomy" id="1853276"/>
    <lineage>
        <taxon>Bacteria</taxon>
        <taxon>Pseudomonadati</taxon>
        <taxon>Pseudomonadota</taxon>
        <taxon>Betaproteobacteria</taxon>
        <taxon>Neisseriales</taxon>
        <taxon>Neisseriaceae</taxon>
        <taxon>Neisseria</taxon>
    </lineage>
</organism>
<dbReference type="InterPro" id="IPR051800">
    <property type="entry name" value="PqiA-PqiB_transport"/>
</dbReference>
<dbReference type="PANTHER" id="PTHR30462:SF3">
    <property type="entry name" value="INTERMEMBRANE TRANSPORT PROTEIN PQIA"/>
    <property type="match status" value="1"/>
</dbReference>